<dbReference type="GO" id="GO:0004526">
    <property type="term" value="F:ribonuclease P activity"/>
    <property type="evidence" value="ECO:0007669"/>
    <property type="project" value="UniProtKB-UniRule"/>
</dbReference>
<dbReference type="InterPro" id="IPR000100">
    <property type="entry name" value="RNase_P"/>
</dbReference>
<keyword evidence="3 7" id="KW-0540">Nuclease</keyword>
<proteinExistence type="inferred from homology"/>
<dbReference type="AlphaFoldDB" id="A0A4S4AQJ8"/>
<organism evidence="9 10">
    <name type="scientific">Pseudothauera rhizosphaerae</name>
    <dbReference type="NCBI Taxonomy" id="2565932"/>
    <lineage>
        <taxon>Bacteria</taxon>
        <taxon>Pseudomonadati</taxon>
        <taxon>Pseudomonadota</taxon>
        <taxon>Betaproteobacteria</taxon>
        <taxon>Rhodocyclales</taxon>
        <taxon>Zoogloeaceae</taxon>
        <taxon>Pseudothauera</taxon>
    </lineage>
</organism>
<dbReference type="GO" id="GO:0000049">
    <property type="term" value="F:tRNA binding"/>
    <property type="evidence" value="ECO:0007669"/>
    <property type="project" value="UniProtKB-UniRule"/>
</dbReference>
<dbReference type="GO" id="GO:0042781">
    <property type="term" value="F:3'-tRNA processing endoribonuclease activity"/>
    <property type="evidence" value="ECO:0007669"/>
    <property type="project" value="TreeGrafter"/>
</dbReference>
<evidence type="ECO:0000256" key="1">
    <source>
        <dbReference type="ARBA" id="ARBA00002663"/>
    </source>
</evidence>
<accession>A0A4S4AQJ8</accession>
<dbReference type="EC" id="3.1.26.5" evidence="7 8"/>
<dbReference type="NCBIfam" id="TIGR00188">
    <property type="entry name" value="rnpA"/>
    <property type="match status" value="1"/>
</dbReference>
<keyword evidence="2 7" id="KW-0819">tRNA processing</keyword>
<keyword evidence="6 7" id="KW-0694">RNA-binding</keyword>
<dbReference type="PANTHER" id="PTHR33992:SF1">
    <property type="entry name" value="RIBONUCLEASE P PROTEIN COMPONENT"/>
    <property type="match status" value="1"/>
</dbReference>
<evidence type="ECO:0000256" key="7">
    <source>
        <dbReference type="HAMAP-Rule" id="MF_00227"/>
    </source>
</evidence>
<dbReference type="OrthoDB" id="398329at2"/>
<dbReference type="Pfam" id="PF00825">
    <property type="entry name" value="Ribonuclease_P"/>
    <property type="match status" value="1"/>
</dbReference>
<keyword evidence="4 7" id="KW-0255">Endonuclease</keyword>
<dbReference type="InterPro" id="IPR020539">
    <property type="entry name" value="RNase_P_CS"/>
</dbReference>
<reference evidence="9 10" key="1">
    <citation type="submission" date="2019-04" db="EMBL/GenBank/DDBJ databases">
        <title>Azoarcus rhizosphaerae sp. nov. isolated from rhizosphere of Ficus religiosa.</title>
        <authorList>
            <person name="Lin S.-Y."/>
            <person name="Hameed A."/>
            <person name="Hsu Y.-H."/>
            <person name="Young C.-C."/>
        </authorList>
    </citation>
    <scope>NUCLEOTIDE SEQUENCE [LARGE SCALE GENOMIC DNA]</scope>
    <source>
        <strain evidence="9 10">CC-YHH848</strain>
    </source>
</reference>
<comment type="catalytic activity">
    <reaction evidence="7">
        <text>Endonucleolytic cleavage of RNA, removing 5'-extranucleotides from tRNA precursor.</text>
        <dbReference type="EC" id="3.1.26.5"/>
    </reaction>
</comment>
<keyword evidence="10" id="KW-1185">Reference proteome</keyword>
<dbReference type="Proteomes" id="UP000307956">
    <property type="component" value="Unassembled WGS sequence"/>
</dbReference>
<dbReference type="GO" id="GO:0030677">
    <property type="term" value="C:ribonuclease P complex"/>
    <property type="evidence" value="ECO:0007669"/>
    <property type="project" value="TreeGrafter"/>
</dbReference>
<sequence>MTSLPGVDLSFRDAHRLRKTDEYSSVFAFRRALKGRWFIVHYRPNGLDSARLGVVVAKKLARRASLRNLLKRIVRENFRKMRAGLPACDLIVRLHAKADDATRAMLNEDVSRLLARLPRATQQPESGG</sequence>
<evidence type="ECO:0000256" key="2">
    <source>
        <dbReference type="ARBA" id="ARBA00022694"/>
    </source>
</evidence>
<evidence type="ECO:0000256" key="5">
    <source>
        <dbReference type="ARBA" id="ARBA00022801"/>
    </source>
</evidence>
<dbReference type="EMBL" id="SSOD01000005">
    <property type="protein sequence ID" value="THF62032.1"/>
    <property type="molecule type" value="Genomic_DNA"/>
</dbReference>
<dbReference type="InterPro" id="IPR014721">
    <property type="entry name" value="Ribsml_uS5_D2-typ_fold_subgr"/>
</dbReference>
<dbReference type="Gene3D" id="3.30.230.10">
    <property type="match status" value="1"/>
</dbReference>
<evidence type="ECO:0000313" key="10">
    <source>
        <dbReference type="Proteomes" id="UP000307956"/>
    </source>
</evidence>
<protein>
    <recommendedName>
        <fullName evidence="7 8">Ribonuclease P protein component</fullName>
        <shortName evidence="7">RNase P protein</shortName>
        <shortName evidence="7">RNaseP protein</shortName>
        <ecNumber evidence="7 8">3.1.26.5</ecNumber>
    </recommendedName>
    <alternativeName>
        <fullName evidence="7">Protein C5</fullName>
    </alternativeName>
</protein>
<comment type="function">
    <text evidence="1 7">RNaseP catalyzes the removal of the 5'-leader sequence from pre-tRNA to produce the mature 5'-terminus. It can also cleave other RNA substrates such as 4.5S RNA. The protein component plays an auxiliary but essential role in vivo by binding to the 5'-leader sequence and broadening the substrate specificity of the ribozyme.</text>
</comment>
<evidence type="ECO:0000256" key="4">
    <source>
        <dbReference type="ARBA" id="ARBA00022759"/>
    </source>
</evidence>
<gene>
    <name evidence="7 9" type="primary">rnpA</name>
    <name evidence="9" type="ORF">E6O51_07660</name>
</gene>
<comment type="similarity">
    <text evidence="7">Belongs to the RnpA family.</text>
</comment>
<evidence type="ECO:0000313" key="9">
    <source>
        <dbReference type="EMBL" id="THF62032.1"/>
    </source>
</evidence>
<keyword evidence="5 7" id="KW-0378">Hydrolase</keyword>
<evidence type="ECO:0000256" key="3">
    <source>
        <dbReference type="ARBA" id="ARBA00022722"/>
    </source>
</evidence>
<dbReference type="InterPro" id="IPR020568">
    <property type="entry name" value="Ribosomal_Su5_D2-typ_SF"/>
</dbReference>
<dbReference type="SUPFAM" id="SSF54211">
    <property type="entry name" value="Ribosomal protein S5 domain 2-like"/>
    <property type="match status" value="1"/>
</dbReference>
<comment type="caution">
    <text evidence="9">The sequence shown here is derived from an EMBL/GenBank/DDBJ whole genome shotgun (WGS) entry which is preliminary data.</text>
</comment>
<name>A0A4S4AQJ8_9RHOO</name>
<dbReference type="GO" id="GO:0001682">
    <property type="term" value="P:tRNA 5'-leader removal"/>
    <property type="evidence" value="ECO:0007669"/>
    <property type="project" value="UniProtKB-UniRule"/>
</dbReference>
<evidence type="ECO:0000256" key="6">
    <source>
        <dbReference type="ARBA" id="ARBA00022884"/>
    </source>
</evidence>
<dbReference type="PROSITE" id="PS00648">
    <property type="entry name" value="RIBONUCLEASE_P"/>
    <property type="match status" value="1"/>
</dbReference>
<dbReference type="PANTHER" id="PTHR33992">
    <property type="entry name" value="RIBONUCLEASE P PROTEIN COMPONENT"/>
    <property type="match status" value="1"/>
</dbReference>
<dbReference type="HAMAP" id="MF_00227">
    <property type="entry name" value="RNase_P"/>
    <property type="match status" value="1"/>
</dbReference>
<comment type="subunit">
    <text evidence="7">Consists of a catalytic RNA component (M1 or rnpB) and a protein subunit.</text>
</comment>
<evidence type="ECO:0000256" key="8">
    <source>
        <dbReference type="NCBIfam" id="TIGR00188"/>
    </source>
</evidence>